<feature type="chain" id="PRO_5022178517" description="Late embryogenesis abundant protein LEA-2 subgroup domain-containing protein" evidence="1">
    <location>
        <begin position="23"/>
        <end position="207"/>
    </location>
</feature>
<dbReference type="Proteomes" id="UP000321532">
    <property type="component" value="Unassembled WGS sequence"/>
</dbReference>
<dbReference type="PROSITE" id="PS51257">
    <property type="entry name" value="PROKAR_LIPOPROTEIN"/>
    <property type="match status" value="1"/>
</dbReference>
<evidence type="ECO:0000313" key="2">
    <source>
        <dbReference type="EMBL" id="GEO04965.1"/>
    </source>
</evidence>
<dbReference type="OrthoDB" id="798271at2"/>
<dbReference type="AlphaFoldDB" id="A0A512AZ16"/>
<gene>
    <name evidence="2" type="ORF">AAE02nite_26290</name>
</gene>
<protein>
    <recommendedName>
        <fullName evidence="4">Late embryogenesis abundant protein LEA-2 subgroup domain-containing protein</fullName>
    </recommendedName>
</protein>
<feature type="signal peptide" evidence="1">
    <location>
        <begin position="1"/>
        <end position="22"/>
    </location>
</feature>
<dbReference type="RefSeq" id="WP_146898227.1">
    <property type="nucleotide sequence ID" value="NZ_BJYS01000019.1"/>
</dbReference>
<comment type="caution">
    <text evidence="2">The sequence shown here is derived from an EMBL/GenBank/DDBJ whole genome shotgun (WGS) entry which is preliminary data.</text>
</comment>
<proteinExistence type="predicted"/>
<evidence type="ECO:0000313" key="3">
    <source>
        <dbReference type="Proteomes" id="UP000321532"/>
    </source>
</evidence>
<keyword evidence="1" id="KW-0732">Signal</keyword>
<name>A0A512AZ16_9BACT</name>
<dbReference type="EMBL" id="BJYS01000019">
    <property type="protein sequence ID" value="GEO04965.1"/>
    <property type="molecule type" value="Genomic_DNA"/>
</dbReference>
<keyword evidence="3" id="KW-1185">Reference proteome</keyword>
<evidence type="ECO:0000256" key="1">
    <source>
        <dbReference type="SAM" id="SignalP"/>
    </source>
</evidence>
<evidence type="ECO:0008006" key="4">
    <source>
        <dbReference type="Google" id="ProtNLM"/>
    </source>
</evidence>
<accession>A0A512AZ16</accession>
<reference evidence="2 3" key="1">
    <citation type="submission" date="2019-07" db="EMBL/GenBank/DDBJ databases">
        <title>Whole genome shotgun sequence of Adhaeribacter aerolatus NBRC 106133.</title>
        <authorList>
            <person name="Hosoyama A."/>
            <person name="Uohara A."/>
            <person name="Ohji S."/>
            <person name="Ichikawa N."/>
        </authorList>
    </citation>
    <scope>NUCLEOTIDE SEQUENCE [LARGE SCALE GENOMIC DNA]</scope>
    <source>
        <strain evidence="2 3">NBRC 106133</strain>
    </source>
</reference>
<sequence>MKHRLPILFVAVCLFLSGCASSYKSINPQKVPFGFTENTDDVQFSYAYDVLSLKRNKKYVKKERKHGMRVVAVRITNNTNKALRLNENLKLIVGNNQTVPVSPSIVAQNIKQGTWIYLLYLPLNFTVGATTNTNNYGKVETTGGTTLPTGPVISLANILVASSANKNFREDLQQFNLLDKTIEPGQTVYGLITLHSLTSDPIKFKVE</sequence>
<organism evidence="2 3">
    <name type="scientific">Adhaeribacter aerolatus</name>
    <dbReference type="NCBI Taxonomy" id="670289"/>
    <lineage>
        <taxon>Bacteria</taxon>
        <taxon>Pseudomonadati</taxon>
        <taxon>Bacteroidota</taxon>
        <taxon>Cytophagia</taxon>
        <taxon>Cytophagales</taxon>
        <taxon>Hymenobacteraceae</taxon>
        <taxon>Adhaeribacter</taxon>
    </lineage>
</organism>